<evidence type="ECO:0000313" key="2">
    <source>
        <dbReference type="EMBL" id="MFC5058039.1"/>
    </source>
</evidence>
<gene>
    <name evidence="2" type="ORF">ACFPFM_30375</name>
</gene>
<name>A0ABV9Y6S3_9PSEU</name>
<feature type="compositionally biased region" description="Low complexity" evidence="1">
    <location>
        <begin position="49"/>
        <end position="58"/>
    </location>
</feature>
<feature type="compositionally biased region" description="Low complexity" evidence="1">
    <location>
        <begin position="11"/>
        <end position="34"/>
    </location>
</feature>
<dbReference type="Proteomes" id="UP001595833">
    <property type="component" value="Unassembled WGS sequence"/>
</dbReference>
<feature type="compositionally biased region" description="Low complexity" evidence="1">
    <location>
        <begin position="65"/>
        <end position="78"/>
    </location>
</feature>
<comment type="caution">
    <text evidence="2">The sequence shown here is derived from an EMBL/GenBank/DDBJ whole genome shotgun (WGS) entry which is preliminary data.</text>
</comment>
<feature type="compositionally biased region" description="Pro residues" evidence="1">
    <location>
        <begin position="35"/>
        <end position="48"/>
    </location>
</feature>
<organism evidence="2 3">
    <name type="scientific">Saccharothrix xinjiangensis</name>
    <dbReference type="NCBI Taxonomy" id="204798"/>
    <lineage>
        <taxon>Bacteria</taxon>
        <taxon>Bacillati</taxon>
        <taxon>Actinomycetota</taxon>
        <taxon>Actinomycetes</taxon>
        <taxon>Pseudonocardiales</taxon>
        <taxon>Pseudonocardiaceae</taxon>
        <taxon>Saccharothrix</taxon>
    </lineage>
</organism>
<dbReference type="RefSeq" id="WP_344036331.1">
    <property type="nucleotide sequence ID" value="NZ_BAAAKE010000004.1"/>
</dbReference>
<evidence type="ECO:0000313" key="3">
    <source>
        <dbReference type="Proteomes" id="UP001595833"/>
    </source>
</evidence>
<dbReference type="EMBL" id="JBHSJB010000028">
    <property type="protein sequence ID" value="MFC5058039.1"/>
    <property type="molecule type" value="Genomic_DNA"/>
</dbReference>
<feature type="region of interest" description="Disordered" evidence="1">
    <location>
        <begin position="1"/>
        <end position="95"/>
    </location>
</feature>
<keyword evidence="3" id="KW-1185">Reference proteome</keyword>
<reference evidence="3" key="1">
    <citation type="journal article" date="2019" name="Int. J. Syst. Evol. Microbiol.">
        <title>The Global Catalogue of Microorganisms (GCM) 10K type strain sequencing project: providing services to taxonomists for standard genome sequencing and annotation.</title>
        <authorList>
            <consortium name="The Broad Institute Genomics Platform"/>
            <consortium name="The Broad Institute Genome Sequencing Center for Infectious Disease"/>
            <person name="Wu L."/>
            <person name="Ma J."/>
        </authorList>
    </citation>
    <scope>NUCLEOTIDE SEQUENCE [LARGE SCALE GENOMIC DNA]</scope>
    <source>
        <strain evidence="3">KCTC 12848</strain>
    </source>
</reference>
<proteinExistence type="predicted"/>
<protein>
    <submittedName>
        <fullName evidence="2">Uncharacterized protein</fullName>
    </submittedName>
</protein>
<sequence>MTEPVPERALADAAAGTPPAAGGLAAEQRAAEQPSAPPEPEPAGPPPGTTGAQQAAPVEQPPAGAPDQAAPADPAGTDPAGGAGEQAAGNPQDLFGTLSLASIEADIDRLMTEKMSELDGMLAGLEELVQRLEGEITQLEPPSDDTTTP</sequence>
<evidence type="ECO:0000256" key="1">
    <source>
        <dbReference type="SAM" id="MobiDB-lite"/>
    </source>
</evidence>
<accession>A0ABV9Y6S3</accession>
<feature type="compositionally biased region" description="Basic and acidic residues" evidence="1">
    <location>
        <begin position="1"/>
        <end position="10"/>
    </location>
</feature>